<evidence type="ECO:0000256" key="5">
    <source>
        <dbReference type="ARBA" id="ARBA00022723"/>
    </source>
</evidence>
<comment type="catalytic activity">
    <reaction evidence="9 13">
        <text>cytidine + H2O + H(+) = uridine + NH4(+)</text>
        <dbReference type="Rhea" id="RHEA:16069"/>
        <dbReference type="ChEBI" id="CHEBI:15377"/>
        <dbReference type="ChEBI" id="CHEBI:15378"/>
        <dbReference type="ChEBI" id="CHEBI:16704"/>
        <dbReference type="ChEBI" id="CHEBI:17562"/>
        <dbReference type="ChEBI" id="CHEBI:28938"/>
        <dbReference type="EC" id="3.5.4.5"/>
    </reaction>
</comment>
<dbReference type="NCBIfam" id="NF004064">
    <property type="entry name" value="PRK05578.1"/>
    <property type="match status" value="1"/>
</dbReference>
<organism evidence="15">
    <name type="scientific">Caligus rogercresseyi</name>
    <name type="common">Sea louse</name>
    <dbReference type="NCBI Taxonomy" id="217165"/>
    <lineage>
        <taxon>Eukaryota</taxon>
        <taxon>Metazoa</taxon>
        <taxon>Ecdysozoa</taxon>
        <taxon>Arthropoda</taxon>
        <taxon>Crustacea</taxon>
        <taxon>Multicrustacea</taxon>
        <taxon>Hexanauplia</taxon>
        <taxon>Copepoda</taxon>
        <taxon>Siphonostomatoida</taxon>
        <taxon>Caligidae</taxon>
        <taxon>Caligus</taxon>
    </lineage>
</organism>
<comment type="cofactor">
    <cofactor evidence="1 12 13">
        <name>Zn(2+)</name>
        <dbReference type="ChEBI" id="CHEBI:29105"/>
    </cofactor>
</comment>
<dbReference type="Pfam" id="PF00383">
    <property type="entry name" value="dCMP_cyt_deam_1"/>
    <property type="match status" value="1"/>
</dbReference>
<keyword evidence="7 12" id="KW-0862">Zinc</keyword>
<evidence type="ECO:0000256" key="11">
    <source>
        <dbReference type="PIRSR" id="PIRSR606262-2"/>
    </source>
</evidence>
<feature type="binding site" evidence="12">
    <location>
        <position position="99"/>
    </location>
    <ligand>
        <name>Zn(2+)</name>
        <dbReference type="ChEBI" id="CHEBI:29105"/>
        <note>catalytic</note>
    </ligand>
</feature>
<dbReference type="CDD" id="cd01283">
    <property type="entry name" value="cytidine_deaminase"/>
    <property type="match status" value="1"/>
</dbReference>
<dbReference type="InterPro" id="IPR002125">
    <property type="entry name" value="CMP_dCMP_dom"/>
</dbReference>
<dbReference type="GO" id="GO:0005829">
    <property type="term" value="C:cytosol"/>
    <property type="evidence" value="ECO:0007669"/>
    <property type="project" value="TreeGrafter"/>
</dbReference>
<accession>C1BN30</accession>
<evidence type="ECO:0000256" key="1">
    <source>
        <dbReference type="ARBA" id="ARBA00001947"/>
    </source>
</evidence>
<evidence type="ECO:0000256" key="12">
    <source>
        <dbReference type="PIRSR" id="PIRSR606262-3"/>
    </source>
</evidence>
<feature type="domain" description="CMP/dCMP-type deaminase" evidence="14">
    <location>
        <begin position="12"/>
        <end position="140"/>
    </location>
</feature>
<evidence type="ECO:0000256" key="2">
    <source>
        <dbReference type="ARBA" id="ARBA00003949"/>
    </source>
</evidence>
<dbReference type="InterPro" id="IPR006262">
    <property type="entry name" value="Cyt_deam_tetra"/>
</dbReference>
<dbReference type="EC" id="3.5.4.5" evidence="4 13"/>
<dbReference type="InterPro" id="IPR016193">
    <property type="entry name" value="Cytidine_deaminase-like"/>
</dbReference>
<sequence length="146" mass="15790">MSEAQDISSLPEEDQDLCLKSMEMRESAYCPYSKFSVGAALRCSDNSIVGGCNVENASYGLCICAERTAFVSAIASGQTEFKSIAVSADLKKDEFASPCGACRQFMAEFHPSLPIFLVRPDGKVKKTDLSKLLPLAFSPKSISLPF</sequence>
<dbReference type="GO" id="GO:0055086">
    <property type="term" value="P:nucleobase-containing small molecule metabolic process"/>
    <property type="evidence" value="ECO:0007669"/>
    <property type="project" value="UniProtKB-ARBA"/>
</dbReference>
<dbReference type="AlphaFoldDB" id="C1BN30"/>
<comment type="function">
    <text evidence="2 13">This enzyme scavenges exogenous and endogenous cytidine and 2'-deoxycytidine for UMP synthesis.</text>
</comment>
<feature type="binding site" evidence="11">
    <location>
        <begin position="53"/>
        <end position="59"/>
    </location>
    <ligand>
        <name>substrate</name>
    </ligand>
</feature>
<feature type="active site" description="Proton donor" evidence="10">
    <location>
        <position position="66"/>
    </location>
</feature>
<dbReference type="Gene3D" id="3.40.140.10">
    <property type="entry name" value="Cytidine Deaminase, domain 2"/>
    <property type="match status" value="1"/>
</dbReference>
<dbReference type="GO" id="GO:0008270">
    <property type="term" value="F:zinc ion binding"/>
    <property type="evidence" value="ECO:0007669"/>
    <property type="project" value="UniProtKB-UniRule"/>
</dbReference>
<dbReference type="EMBL" id="BT076009">
    <property type="protein sequence ID" value="ACO10433.1"/>
    <property type="molecule type" value="mRNA"/>
</dbReference>
<evidence type="ECO:0000313" key="15">
    <source>
        <dbReference type="EMBL" id="ACO10433.1"/>
    </source>
</evidence>
<evidence type="ECO:0000256" key="3">
    <source>
        <dbReference type="ARBA" id="ARBA00006576"/>
    </source>
</evidence>
<keyword evidence="6 13" id="KW-0378">Hydrolase</keyword>
<feature type="binding site" evidence="12">
    <location>
        <position position="64"/>
    </location>
    <ligand>
        <name>Zn(2+)</name>
        <dbReference type="ChEBI" id="CHEBI:29105"/>
        <note>catalytic</note>
    </ligand>
</feature>
<evidence type="ECO:0000256" key="7">
    <source>
        <dbReference type="ARBA" id="ARBA00022833"/>
    </source>
</evidence>
<protein>
    <recommendedName>
        <fullName evidence="4 13">Cytidine deaminase</fullName>
        <ecNumber evidence="4 13">3.5.4.5</ecNumber>
    </recommendedName>
    <alternativeName>
        <fullName evidence="8 13">Cytidine aminohydrolase</fullName>
    </alternativeName>
</protein>
<evidence type="ECO:0000256" key="6">
    <source>
        <dbReference type="ARBA" id="ARBA00022801"/>
    </source>
</evidence>
<gene>
    <name evidence="15" type="primary">CDD</name>
</gene>
<dbReference type="PANTHER" id="PTHR11644:SF2">
    <property type="entry name" value="CYTIDINE DEAMINASE"/>
    <property type="match status" value="1"/>
</dbReference>
<dbReference type="GO" id="GO:0004126">
    <property type="term" value="F:cytidine deaminase activity"/>
    <property type="evidence" value="ECO:0007669"/>
    <property type="project" value="UniProtKB-UniRule"/>
</dbReference>
<dbReference type="FunFam" id="3.40.140.10:FF:000008">
    <property type="entry name" value="Cytidine deaminase"/>
    <property type="match status" value="1"/>
</dbReference>
<dbReference type="NCBIfam" id="TIGR01354">
    <property type="entry name" value="cyt_deam_tetra"/>
    <property type="match status" value="1"/>
</dbReference>
<proteinExistence type="evidence at transcript level"/>
<evidence type="ECO:0000259" key="14">
    <source>
        <dbReference type="PROSITE" id="PS51747"/>
    </source>
</evidence>
<evidence type="ECO:0000256" key="8">
    <source>
        <dbReference type="ARBA" id="ARBA00032005"/>
    </source>
</evidence>
<dbReference type="SUPFAM" id="SSF53927">
    <property type="entry name" value="Cytidine deaminase-like"/>
    <property type="match status" value="1"/>
</dbReference>
<evidence type="ECO:0000256" key="10">
    <source>
        <dbReference type="PIRSR" id="PIRSR606262-1"/>
    </source>
</evidence>
<evidence type="ECO:0000256" key="9">
    <source>
        <dbReference type="ARBA" id="ARBA00049558"/>
    </source>
</evidence>
<name>C1BN30_CALRO</name>
<evidence type="ECO:0000256" key="4">
    <source>
        <dbReference type="ARBA" id="ARBA00012783"/>
    </source>
</evidence>
<evidence type="ECO:0000256" key="13">
    <source>
        <dbReference type="RuleBase" id="RU364006"/>
    </source>
</evidence>
<dbReference type="GO" id="GO:0072527">
    <property type="term" value="P:pyrimidine-containing compound metabolic process"/>
    <property type="evidence" value="ECO:0007669"/>
    <property type="project" value="UniProtKB-ARBA"/>
</dbReference>
<dbReference type="PANTHER" id="PTHR11644">
    <property type="entry name" value="CYTIDINE DEAMINASE"/>
    <property type="match status" value="1"/>
</dbReference>
<comment type="catalytic activity">
    <reaction evidence="13">
        <text>2'-deoxycytidine + H2O + H(+) = 2'-deoxyuridine + NH4(+)</text>
        <dbReference type="Rhea" id="RHEA:13433"/>
        <dbReference type="ChEBI" id="CHEBI:15377"/>
        <dbReference type="ChEBI" id="CHEBI:15378"/>
        <dbReference type="ChEBI" id="CHEBI:15698"/>
        <dbReference type="ChEBI" id="CHEBI:16450"/>
        <dbReference type="ChEBI" id="CHEBI:28938"/>
        <dbReference type="EC" id="3.5.4.5"/>
    </reaction>
</comment>
<comment type="similarity">
    <text evidence="3 13">Belongs to the cytidine and deoxycytidylate deaminase family.</text>
</comment>
<dbReference type="InterPro" id="IPR050202">
    <property type="entry name" value="Cyt/Deoxycyt_deaminase"/>
</dbReference>
<dbReference type="PROSITE" id="PS51747">
    <property type="entry name" value="CYT_DCMP_DEAMINASES_2"/>
    <property type="match status" value="1"/>
</dbReference>
<feature type="binding site" evidence="12">
    <location>
        <position position="102"/>
    </location>
    <ligand>
        <name>Zn(2+)</name>
        <dbReference type="ChEBI" id="CHEBI:29105"/>
        <note>catalytic</note>
    </ligand>
</feature>
<keyword evidence="5 12" id="KW-0479">Metal-binding</keyword>
<reference evidence="15" key="1">
    <citation type="submission" date="2009-03" db="EMBL/GenBank/DDBJ databases">
        <title>Caligus rogercresseyi ESTs and full-length cDNAs.</title>
        <authorList>
            <person name="Yasuike M."/>
            <person name="von Schalburg K."/>
            <person name="Cooper G."/>
            <person name="Leong J."/>
            <person name="Jones S.R.M."/>
            <person name="Koop B.F."/>
        </authorList>
    </citation>
    <scope>NUCLEOTIDE SEQUENCE</scope>
    <source>
        <tissue evidence="15">Whole tissue</tissue>
    </source>
</reference>